<reference evidence="3" key="1">
    <citation type="submission" date="2023-06" db="EMBL/GenBank/DDBJ databases">
        <title>Genomic analysis of the entomopathogenic nematode Steinernema hermaphroditum.</title>
        <authorList>
            <person name="Schwarz E.M."/>
            <person name="Heppert J.K."/>
            <person name="Baniya A."/>
            <person name="Schwartz H.T."/>
            <person name="Tan C.-H."/>
            <person name="Antoshechkin I."/>
            <person name="Sternberg P.W."/>
            <person name="Goodrich-Blair H."/>
            <person name="Dillman A.R."/>
        </authorList>
    </citation>
    <scope>NUCLEOTIDE SEQUENCE</scope>
    <source>
        <strain evidence="3">PS9179</strain>
        <tissue evidence="3">Whole animal</tissue>
    </source>
</reference>
<feature type="coiled-coil region" evidence="1">
    <location>
        <begin position="153"/>
        <end position="180"/>
    </location>
</feature>
<evidence type="ECO:0000313" key="3">
    <source>
        <dbReference type="EMBL" id="KAK0406587.1"/>
    </source>
</evidence>
<proteinExistence type="predicted"/>
<feature type="compositionally biased region" description="Basic and acidic residues" evidence="2">
    <location>
        <begin position="401"/>
        <end position="411"/>
    </location>
</feature>
<accession>A0AA39HL02</accession>
<evidence type="ECO:0000256" key="2">
    <source>
        <dbReference type="SAM" id="MobiDB-lite"/>
    </source>
</evidence>
<feature type="coiled-coil region" evidence="1">
    <location>
        <begin position="36"/>
        <end position="70"/>
    </location>
</feature>
<protein>
    <submittedName>
        <fullName evidence="3">Uncharacterized protein</fullName>
    </submittedName>
</protein>
<evidence type="ECO:0000256" key="1">
    <source>
        <dbReference type="SAM" id="Coils"/>
    </source>
</evidence>
<feature type="region of interest" description="Disordered" evidence="2">
    <location>
        <begin position="401"/>
        <end position="424"/>
    </location>
</feature>
<keyword evidence="4" id="KW-1185">Reference proteome</keyword>
<gene>
    <name evidence="3" type="ORF">QR680_018671</name>
</gene>
<sequence length="424" mass="50390">MAVDDRSKTCTNRLAEFEGLFERCGFPDDVKTEKRMLLEQRLEETCEREYERLENEVAEMDREAVNYYSEVQRLRGLLEMEPFSINESCKIFQKREVLYKEQKALREEYDSRYQEQCDLLERYEMLARVRLMPEEIADLIPPKEDILLTLFRTNQIKEQLARLEVEIEERSRHLTEMQTAAKKLMSVLFPDKGFTDDFLWFTSKSLHNKLNDHDMKEYNKAMTKLHSLHKEKFHDEIEEFERIQQEISDLADACAIPESERKNYSRPVYTVSCGLYGNGTIEFINLDDYEKVKGDFENLKLIYKERSEAIGLYKKWLDLWDEMNRLETEATTDKKHYAKGKAQLDAFAKRQDSVHKQLRETKSNLEEACAAYKAKHDKELTLLNGSTPLESINELLIKNRENRESRREKKLSMTPKRVQTARMY</sequence>
<comment type="caution">
    <text evidence="3">The sequence shown here is derived from an EMBL/GenBank/DDBJ whole genome shotgun (WGS) entry which is preliminary data.</text>
</comment>
<keyword evidence="1" id="KW-0175">Coiled coil</keyword>
<dbReference type="AlphaFoldDB" id="A0AA39HL02"/>
<feature type="coiled-coil region" evidence="1">
    <location>
        <begin position="348"/>
        <end position="375"/>
    </location>
</feature>
<evidence type="ECO:0000313" key="4">
    <source>
        <dbReference type="Proteomes" id="UP001175271"/>
    </source>
</evidence>
<dbReference type="Proteomes" id="UP001175271">
    <property type="component" value="Unassembled WGS sequence"/>
</dbReference>
<dbReference type="Gene3D" id="1.20.58.1520">
    <property type="match status" value="1"/>
</dbReference>
<organism evidence="3 4">
    <name type="scientific">Steinernema hermaphroditum</name>
    <dbReference type="NCBI Taxonomy" id="289476"/>
    <lineage>
        <taxon>Eukaryota</taxon>
        <taxon>Metazoa</taxon>
        <taxon>Ecdysozoa</taxon>
        <taxon>Nematoda</taxon>
        <taxon>Chromadorea</taxon>
        <taxon>Rhabditida</taxon>
        <taxon>Tylenchina</taxon>
        <taxon>Panagrolaimomorpha</taxon>
        <taxon>Strongyloidoidea</taxon>
        <taxon>Steinernematidae</taxon>
        <taxon>Steinernema</taxon>
    </lineage>
</organism>
<dbReference type="EMBL" id="JAUCMV010000004">
    <property type="protein sequence ID" value="KAK0406587.1"/>
    <property type="molecule type" value="Genomic_DNA"/>
</dbReference>
<name>A0AA39HL02_9BILA</name>